<name>A0A1M4S8A9_9FIRM</name>
<evidence type="ECO:0008006" key="3">
    <source>
        <dbReference type="Google" id="ProtNLM"/>
    </source>
</evidence>
<dbReference type="EMBL" id="FQTY01000001">
    <property type="protein sequence ID" value="SHE28277.1"/>
    <property type="molecule type" value="Genomic_DNA"/>
</dbReference>
<accession>A0A1M4S8A9</accession>
<dbReference type="RefSeq" id="WP_072971731.1">
    <property type="nucleotide sequence ID" value="NZ_FQTY01000001.1"/>
</dbReference>
<organism evidence="1 2">
    <name type="scientific">Tissierella praeacuta DSM 18095</name>
    <dbReference type="NCBI Taxonomy" id="1123404"/>
    <lineage>
        <taxon>Bacteria</taxon>
        <taxon>Bacillati</taxon>
        <taxon>Bacillota</taxon>
        <taxon>Tissierellia</taxon>
        <taxon>Tissierellales</taxon>
        <taxon>Tissierellaceae</taxon>
        <taxon>Tissierella</taxon>
    </lineage>
</organism>
<dbReference type="InterPro" id="IPR027417">
    <property type="entry name" value="P-loop_NTPase"/>
</dbReference>
<dbReference type="GeneID" id="90994836"/>
<reference evidence="2" key="1">
    <citation type="submission" date="2016-11" db="EMBL/GenBank/DDBJ databases">
        <authorList>
            <person name="Varghese N."/>
            <person name="Submissions S."/>
        </authorList>
    </citation>
    <scope>NUCLEOTIDE SEQUENCE [LARGE SCALE GENOMIC DNA]</scope>
    <source>
        <strain evidence="2">DSM 18095</strain>
    </source>
</reference>
<dbReference type="Proteomes" id="UP000184114">
    <property type="component" value="Unassembled WGS sequence"/>
</dbReference>
<dbReference type="SUPFAM" id="SSF52540">
    <property type="entry name" value="P-loop containing nucleoside triphosphate hydrolases"/>
    <property type="match status" value="1"/>
</dbReference>
<dbReference type="STRING" id="1123404.SAMN02745784_00142"/>
<protein>
    <recommendedName>
        <fullName evidence="3">ATPase</fullName>
    </recommendedName>
</protein>
<evidence type="ECO:0000313" key="2">
    <source>
        <dbReference type="Proteomes" id="UP000184114"/>
    </source>
</evidence>
<proteinExistence type="predicted"/>
<gene>
    <name evidence="1" type="ORF">SAMN02745784_00142</name>
</gene>
<evidence type="ECO:0000313" key="1">
    <source>
        <dbReference type="EMBL" id="SHE28277.1"/>
    </source>
</evidence>
<dbReference type="AlphaFoldDB" id="A0A1M4S8A9"/>
<sequence length="353" mass="40416">MAKIRRIFPGGNTSNGFYSFHDNIIGLNRKALYILKGMPGGGKSSLMKEIGERIFHEGYSIEYHHCPSDPNSIDGIVICELDIAIVDGTPPHTIEPLYPGLTDKIIDLAQFIDSHSLESNKAEIVKAKINNKYAYRKAFNYFKAAKIIFEEIEDDNKLKLDIKGINDESRKVLEKIFSKREIKIISNGFRERHLFSTAYTPYGFVDYTNTILEWVEDIYYIDGTIGTGKDTLLSRILGEAKLRNYEVEIYHNSLIPEKIESIFIKELDTIITSNKYGEKFAKTKVDLNKYLDNSKLSREDYKMFNALVDKGIESLNGAKENHFILEKAYKPSVDFLGVTKVKEEIFNEILSYI</sequence>
<keyword evidence="2" id="KW-1185">Reference proteome</keyword>